<sequence length="215" mass="22915">MSYGLLGHRAVLLDLAADRYLLLGDREAAALTALGSSEAPYSSPLVEKLMARHLICTGPRAAISPVHQPAPLASALEMDGSSSSVSSLEAIGSVARARFSLRFSGLAKTVMRWRSLRAQCTKGIGGREGLAEDAERAASVARGFAETRIAVPARRLCVPDSLALARCLWKRGIAADVYFGVQLDPLLAHSWVQSDSLVLSDPLNIAADYTPVFKL</sequence>
<name>A0A7X5XT21_9SPHN</name>
<dbReference type="InterPro" id="IPR053521">
    <property type="entry name" value="McjB-like"/>
</dbReference>
<evidence type="ECO:0000313" key="3">
    <source>
        <dbReference type="Proteomes" id="UP000535078"/>
    </source>
</evidence>
<gene>
    <name evidence="2" type="ORF">GGR90_003005</name>
</gene>
<dbReference type="AlphaFoldDB" id="A0A7X5XT21"/>
<accession>A0A7X5XT21</accession>
<feature type="domain" description="Microcin J25-processing protein McjB C-terminal" evidence="1">
    <location>
        <begin position="127"/>
        <end position="213"/>
    </location>
</feature>
<dbReference type="Proteomes" id="UP000535078">
    <property type="component" value="Unassembled WGS sequence"/>
</dbReference>
<dbReference type="InterPro" id="IPR032708">
    <property type="entry name" value="McjB_C"/>
</dbReference>
<organism evidence="2 3">
    <name type="scientific">Sphingopyxis italica</name>
    <dbReference type="NCBI Taxonomy" id="1129133"/>
    <lineage>
        <taxon>Bacteria</taxon>
        <taxon>Pseudomonadati</taxon>
        <taxon>Pseudomonadota</taxon>
        <taxon>Alphaproteobacteria</taxon>
        <taxon>Sphingomonadales</taxon>
        <taxon>Sphingomonadaceae</taxon>
        <taxon>Sphingopyxis</taxon>
    </lineage>
</organism>
<keyword evidence="3" id="KW-1185">Reference proteome</keyword>
<protein>
    <recommendedName>
        <fullName evidence="1">Microcin J25-processing protein McjB C-terminal domain-containing protein</fullName>
    </recommendedName>
</protein>
<evidence type="ECO:0000313" key="2">
    <source>
        <dbReference type="EMBL" id="NJB90803.1"/>
    </source>
</evidence>
<reference evidence="2 3" key="1">
    <citation type="submission" date="2020-03" db="EMBL/GenBank/DDBJ databases">
        <title>Genomic Encyclopedia of Type Strains, Phase IV (KMG-IV): sequencing the most valuable type-strain genomes for metagenomic binning, comparative biology and taxonomic classification.</title>
        <authorList>
            <person name="Goeker M."/>
        </authorList>
    </citation>
    <scope>NUCLEOTIDE SEQUENCE [LARGE SCALE GENOMIC DNA]</scope>
    <source>
        <strain evidence="2 3">DSM 25229</strain>
    </source>
</reference>
<dbReference type="Pfam" id="PF13471">
    <property type="entry name" value="Transglut_core3"/>
    <property type="match status" value="1"/>
</dbReference>
<comment type="caution">
    <text evidence="2">The sequence shown here is derived from an EMBL/GenBank/DDBJ whole genome shotgun (WGS) entry which is preliminary data.</text>
</comment>
<dbReference type="EMBL" id="JAATIT010000004">
    <property type="protein sequence ID" value="NJB90803.1"/>
    <property type="molecule type" value="Genomic_DNA"/>
</dbReference>
<dbReference type="NCBIfam" id="NF033537">
    <property type="entry name" value="lasso_biosyn_B2"/>
    <property type="match status" value="1"/>
</dbReference>
<dbReference type="RefSeq" id="WP_167922195.1">
    <property type="nucleotide sequence ID" value="NZ_JAATIT010000004.1"/>
</dbReference>
<proteinExistence type="predicted"/>
<evidence type="ECO:0000259" key="1">
    <source>
        <dbReference type="Pfam" id="PF13471"/>
    </source>
</evidence>